<organism evidence="15 16">
    <name type="scientific">Oryzias latipes</name>
    <name type="common">Japanese rice fish</name>
    <name type="synonym">Japanese killifish</name>
    <dbReference type="NCBI Taxonomy" id="8090"/>
    <lineage>
        <taxon>Eukaryota</taxon>
        <taxon>Metazoa</taxon>
        <taxon>Chordata</taxon>
        <taxon>Craniata</taxon>
        <taxon>Vertebrata</taxon>
        <taxon>Euteleostomi</taxon>
        <taxon>Actinopterygii</taxon>
        <taxon>Neopterygii</taxon>
        <taxon>Teleostei</taxon>
        <taxon>Neoteleostei</taxon>
        <taxon>Acanthomorphata</taxon>
        <taxon>Ovalentaria</taxon>
        <taxon>Atherinomorphae</taxon>
        <taxon>Beloniformes</taxon>
        <taxon>Adrianichthyidae</taxon>
        <taxon>Oryziinae</taxon>
        <taxon>Oryzias</taxon>
    </lineage>
</organism>
<sequence>MVLNRLHLKVQKHLEPFRLSLEKLQDVSARLRKDMIRGLGKHSHHRASVKMLPTFVRATPDGTEKGDFLALDLGGTNFRVLHVRVLEEEQRVLKMDSQICAIPQDIMLGTGEKKRLPTASTSLLMSSLCAQSILIRWTKGFNCSGVEGEDVVNLLKEAIHRRGDYDISSVAMVNDTVGTMMSCGYRDQSCEIGMIIGTGTNACYMEEMKNVKRVEGEDGRMCINTEWGGFGDDGCLKDVLTEFDEEVDKTSINPGVHTFEKMISGMYLGEIVRLVLLKLTEEKLLFRGCPSEALLTPGSFETRFISEIEEPDSGLENAKKILTKLDLDWDLVDACVARLVCDTVSSRSARLCAAALATIVNRIRINRGLDHLKTTVGVDGTVYRKHPNFSDELQAAVRLLAPKCDVTFLISEDGSGKGAAMVTAVAQRLALQSRLLEDSDGEDEEEEEEEKCDANI</sequence>
<evidence type="ECO:0000313" key="15">
    <source>
        <dbReference type="Ensembl" id="ENSORLP00000039201.1"/>
    </source>
</evidence>
<dbReference type="GO" id="GO:0005524">
    <property type="term" value="F:ATP binding"/>
    <property type="evidence" value="ECO:0007669"/>
    <property type="project" value="UniProtKB-UniRule"/>
</dbReference>
<name>A0A3B3I5W2_ORYLA</name>
<dbReference type="UniPathway" id="UPA00109">
    <property type="reaction ID" value="UER00180"/>
</dbReference>
<evidence type="ECO:0000256" key="5">
    <source>
        <dbReference type="ARBA" id="ARBA00022741"/>
    </source>
</evidence>
<accession>A0A3B3I5W2</accession>
<keyword evidence="16" id="KW-1185">Reference proteome</keyword>
<dbReference type="InterPro" id="IPR022673">
    <property type="entry name" value="Hexokinase_C"/>
</dbReference>
<evidence type="ECO:0000256" key="9">
    <source>
        <dbReference type="ARBA" id="ARBA00044613"/>
    </source>
</evidence>
<comment type="catalytic activity">
    <reaction evidence="9">
        <text>a D-hexose + ATP = a D-hexose 6-phosphate + ADP + H(+)</text>
        <dbReference type="Rhea" id="RHEA:22740"/>
        <dbReference type="ChEBI" id="CHEBI:4194"/>
        <dbReference type="ChEBI" id="CHEBI:15378"/>
        <dbReference type="ChEBI" id="CHEBI:30616"/>
        <dbReference type="ChEBI" id="CHEBI:229467"/>
        <dbReference type="ChEBI" id="CHEBI:456216"/>
        <dbReference type="EC" id="2.7.1.1"/>
    </reaction>
    <physiologicalReaction direction="left-to-right" evidence="9">
        <dbReference type="Rhea" id="RHEA:22741"/>
    </physiologicalReaction>
</comment>
<dbReference type="PROSITE" id="PS51748">
    <property type="entry name" value="HEXOKINASE_2"/>
    <property type="match status" value="1"/>
</dbReference>
<keyword evidence="5 11" id="KW-0547">Nucleotide-binding</keyword>
<feature type="domain" description="Hexokinase N-terminal" evidence="13">
    <location>
        <begin position="10"/>
        <end position="112"/>
    </location>
</feature>
<comment type="pathway">
    <text evidence="1">Carbohydrate degradation; glycolysis; D-glyceraldehyde 3-phosphate and glycerone phosphate from D-glucose: step 1/4.</text>
</comment>
<dbReference type="FunFam" id="3.40.367.20:FF:000001">
    <property type="entry name" value="Hexokinase 1"/>
    <property type="match status" value="1"/>
</dbReference>
<reference evidence="15" key="3">
    <citation type="submission" date="2025-09" db="UniProtKB">
        <authorList>
            <consortium name="Ensembl"/>
        </authorList>
    </citation>
    <scope>IDENTIFICATION</scope>
    <source>
        <strain evidence="15">Hd-rR</strain>
    </source>
</reference>
<protein>
    <recommendedName>
        <fullName evidence="11">Phosphotransferase</fullName>
        <ecNumber evidence="11">2.7.1.-</ecNumber>
    </recommendedName>
</protein>
<dbReference type="GO" id="GO:0001678">
    <property type="term" value="P:intracellular glucose homeostasis"/>
    <property type="evidence" value="ECO:0007669"/>
    <property type="project" value="InterPro"/>
</dbReference>
<evidence type="ECO:0000256" key="4">
    <source>
        <dbReference type="ARBA" id="ARBA00022679"/>
    </source>
</evidence>
<comment type="pathway">
    <text evidence="2">Carbohydrate metabolism; hexose metabolism.</text>
</comment>
<keyword evidence="6 11" id="KW-0418">Kinase</keyword>
<dbReference type="PRINTS" id="PR00475">
    <property type="entry name" value="HEXOKINASE"/>
</dbReference>
<dbReference type="GO" id="GO:0019318">
    <property type="term" value="P:hexose metabolic process"/>
    <property type="evidence" value="ECO:0007669"/>
    <property type="project" value="UniProtKB-UniPathway"/>
</dbReference>
<dbReference type="Bgee" id="ENSORLG00000019565">
    <property type="expression patterns" value="Expressed in mesonephros and 13 other cell types or tissues"/>
</dbReference>
<feature type="compositionally biased region" description="Acidic residues" evidence="12">
    <location>
        <begin position="438"/>
        <end position="456"/>
    </location>
</feature>
<keyword evidence="7 11" id="KW-0067">ATP-binding</keyword>
<evidence type="ECO:0000256" key="10">
    <source>
        <dbReference type="ARBA" id="ARBA00048160"/>
    </source>
</evidence>
<gene>
    <name evidence="15" type="primary">LOC101165960</name>
</gene>
<evidence type="ECO:0000256" key="7">
    <source>
        <dbReference type="ARBA" id="ARBA00022840"/>
    </source>
</evidence>
<dbReference type="GO" id="GO:0005536">
    <property type="term" value="F:D-glucose binding"/>
    <property type="evidence" value="ECO:0007669"/>
    <property type="project" value="InterPro"/>
</dbReference>
<dbReference type="PANTHER" id="PTHR19443">
    <property type="entry name" value="HEXOKINASE"/>
    <property type="match status" value="1"/>
</dbReference>
<reference evidence="15 16" key="1">
    <citation type="journal article" date="2007" name="Nature">
        <title>The medaka draft genome and insights into vertebrate genome evolution.</title>
        <authorList>
            <person name="Kasahara M."/>
            <person name="Naruse K."/>
            <person name="Sasaki S."/>
            <person name="Nakatani Y."/>
            <person name="Qu W."/>
            <person name="Ahsan B."/>
            <person name="Yamada T."/>
            <person name="Nagayasu Y."/>
            <person name="Doi K."/>
            <person name="Kasai Y."/>
            <person name="Jindo T."/>
            <person name="Kobayashi D."/>
            <person name="Shimada A."/>
            <person name="Toyoda A."/>
            <person name="Kuroki Y."/>
            <person name="Fujiyama A."/>
            <person name="Sasaki T."/>
            <person name="Shimizu A."/>
            <person name="Asakawa S."/>
            <person name="Shimizu N."/>
            <person name="Hashimoto S."/>
            <person name="Yang J."/>
            <person name="Lee Y."/>
            <person name="Matsushima K."/>
            <person name="Sugano S."/>
            <person name="Sakaizumi M."/>
            <person name="Narita T."/>
            <person name="Ohishi K."/>
            <person name="Haga S."/>
            <person name="Ohta F."/>
            <person name="Nomoto H."/>
            <person name="Nogata K."/>
            <person name="Morishita T."/>
            <person name="Endo T."/>
            <person name="Shin-I T."/>
            <person name="Takeda H."/>
            <person name="Morishita S."/>
            <person name="Kohara Y."/>
        </authorList>
    </citation>
    <scope>NUCLEOTIDE SEQUENCE [LARGE SCALE GENOMIC DNA]</scope>
    <source>
        <strain evidence="15 16">Hd-rR</strain>
    </source>
</reference>
<dbReference type="SUPFAM" id="SSF53067">
    <property type="entry name" value="Actin-like ATPase domain"/>
    <property type="match status" value="2"/>
</dbReference>
<comment type="similarity">
    <text evidence="3 11">Belongs to the hexokinase family.</text>
</comment>
<dbReference type="PANTHER" id="PTHR19443:SF84">
    <property type="entry name" value="PHOSPHOTRANSFERASE"/>
    <property type="match status" value="1"/>
</dbReference>
<dbReference type="GeneTree" id="ENSGT00950000182787"/>
<feature type="domain" description="Hexokinase N-terminal" evidence="13">
    <location>
        <begin position="130"/>
        <end position="185"/>
    </location>
</feature>
<evidence type="ECO:0000256" key="6">
    <source>
        <dbReference type="ARBA" id="ARBA00022777"/>
    </source>
</evidence>
<dbReference type="InterPro" id="IPR043129">
    <property type="entry name" value="ATPase_NBD"/>
</dbReference>
<evidence type="ECO:0000259" key="14">
    <source>
        <dbReference type="Pfam" id="PF03727"/>
    </source>
</evidence>
<feature type="region of interest" description="Disordered" evidence="12">
    <location>
        <begin position="435"/>
        <end position="456"/>
    </location>
</feature>
<evidence type="ECO:0000256" key="11">
    <source>
        <dbReference type="RuleBase" id="RU362007"/>
    </source>
</evidence>
<evidence type="ECO:0000256" key="12">
    <source>
        <dbReference type="SAM" id="MobiDB-lite"/>
    </source>
</evidence>
<dbReference type="Gene3D" id="3.30.420.40">
    <property type="match status" value="2"/>
</dbReference>
<dbReference type="InterPro" id="IPR001312">
    <property type="entry name" value="Hexokinase"/>
</dbReference>
<dbReference type="Ensembl" id="ENSORLT00000042832.1">
    <property type="protein sequence ID" value="ENSORLP00000039201.1"/>
    <property type="gene ID" value="ENSORLG00000019565.2"/>
</dbReference>
<evidence type="ECO:0000313" key="16">
    <source>
        <dbReference type="Proteomes" id="UP000001038"/>
    </source>
</evidence>
<dbReference type="AlphaFoldDB" id="A0A3B3I5W2"/>
<dbReference type="Gene3D" id="3.40.367.20">
    <property type="match status" value="2"/>
</dbReference>
<dbReference type="UniPathway" id="UPA00242"/>
<evidence type="ECO:0000256" key="1">
    <source>
        <dbReference type="ARBA" id="ARBA00004888"/>
    </source>
</evidence>
<dbReference type="InterPro" id="IPR022672">
    <property type="entry name" value="Hexokinase_N"/>
</dbReference>
<dbReference type="Proteomes" id="UP000001038">
    <property type="component" value="Chromosome 14"/>
</dbReference>
<keyword evidence="8 11" id="KW-0324">Glycolysis</keyword>
<evidence type="ECO:0000256" key="8">
    <source>
        <dbReference type="ARBA" id="ARBA00023152"/>
    </source>
</evidence>
<evidence type="ECO:0000256" key="3">
    <source>
        <dbReference type="ARBA" id="ARBA00009225"/>
    </source>
</evidence>
<evidence type="ECO:0000256" key="2">
    <source>
        <dbReference type="ARBA" id="ARBA00005028"/>
    </source>
</evidence>
<comment type="catalytic activity">
    <reaction evidence="10">
        <text>D-glucose + ATP = D-glucose 6-phosphate + ADP + H(+)</text>
        <dbReference type="Rhea" id="RHEA:17825"/>
        <dbReference type="ChEBI" id="CHEBI:4167"/>
        <dbReference type="ChEBI" id="CHEBI:15378"/>
        <dbReference type="ChEBI" id="CHEBI:30616"/>
        <dbReference type="ChEBI" id="CHEBI:61548"/>
        <dbReference type="ChEBI" id="CHEBI:456216"/>
        <dbReference type="EC" id="2.7.1.1"/>
    </reaction>
    <physiologicalReaction direction="left-to-right" evidence="10">
        <dbReference type="Rhea" id="RHEA:17826"/>
    </physiologicalReaction>
</comment>
<keyword evidence="4 11" id="KW-0808">Transferase</keyword>
<dbReference type="Pfam" id="PF03727">
    <property type="entry name" value="Hexokinase_2"/>
    <property type="match status" value="1"/>
</dbReference>
<dbReference type="GO" id="GO:0006096">
    <property type="term" value="P:glycolytic process"/>
    <property type="evidence" value="ECO:0007669"/>
    <property type="project" value="UniProtKB-UniPathway"/>
</dbReference>
<evidence type="ECO:0000259" key="13">
    <source>
        <dbReference type="Pfam" id="PF00349"/>
    </source>
</evidence>
<reference evidence="15" key="2">
    <citation type="submission" date="2025-08" db="UniProtKB">
        <authorList>
            <consortium name="Ensembl"/>
        </authorList>
    </citation>
    <scope>IDENTIFICATION</scope>
    <source>
        <strain evidence="15">Hd-rR</strain>
    </source>
</reference>
<dbReference type="Pfam" id="PF00349">
    <property type="entry name" value="Hexokinase_1"/>
    <property type="match status" value="2"/>
</dbReference>
<dbReference type="GO" id="GO:0004340">
    <property type="term" value="F:glucokinase activity"/>
    <property type="evidence" value="ECO:0007669"/>
    <property type="project" value="RHEA"/>
</dbReference>
<feature type="domain" description="Hexokinase C-terminal" evidence="14">
    <location>
        <begin position="191"/>
        <end position="425"/>
    </location>
</feature>
<proteinExistence type="inferred from homology"/>
<dbReference type="EC" id="2.7.1.-" evidence="11"/>